<evidence type="ECO:0000313" key="2">
    <source>
        <dbReference type="Proteomes" id="UP001148662"/>
    </source>
</evidence>
<protein>
    <submittedName>
        <fullName evidence="1">Uncharacterized protein</fullName>
    </submittedName>
</protein>
<evidence type="ECO:0000313" key="1">
    <source>
        <dbReference type="EMBL" id="KAJ3519861.1"/>
    </source>
</evidence>
<dbReference type="EMBL" id="JANHOG010002798">
    <property type="protein sequence ID" value="KAJ3519861.1"/>
    <property type="molecule type" value="Genomic_DNA"/>
</dbReference>
<sequence length="449" mass="51343">MPATAANVPTDLFGLILSFYVPDAEDKFKGLHRVYIHKRKLAAIALVCRHWARACQPKLFRDIILRNLQDAETLLELVNNPTSRVVGYLETVTFGLADDHCRIPWIYHACRKLKHNSRLPSSVVFRIVAEDIQSKQFATAVSNRGLRCNRIVCIDRLQLQGTRFVQLEDLGRVIRELSCLKDADFRGVQWEEPRDRGELPALVPWLLPACSPSTRFHMGECTDNAATLWLECLRAPGKTSQVQAEELQTLCRIVHLAGYHGYEPLCAWREKDQIYVQSPSLSRRWALHAVLMSTSTSQKQVRQLKFNIEDAAFGADAENEWLEADRQIGYLPHLDEVEIHIRSFRHTSEHAARTVALTMPRLCCSGKLRFFLDFEKGGESHTVSRTVTVRFDVENWLEETTKSLGWTPEKAAALLEAFRQQNLGAYEPLITELREAARAEEVRRLMDPE</sequence>
<dbReference type="Proteomes" id="UP001148662">
    <property type="component" value="Unassembled WGS sequence"/>
</dbReference>
<proteinExistence type="predicted"/>
<reference evidence="1" key="1">
    <citation type="submission" date="2022-07" db="EMBL/GenBank/DDBJ databases">
        <title>Genome Sequence of Phlebia brevispora.</title>
        <authorList>
            <person name="Buettner E."/>
        </authorList>
    </citation>
    <scope>NUCLEOTIDE SEQUENCE</scope>
    <source>
        <strain evidence="1">MPL23</strain>
    </source>
</reference>
<accession>A0ACC1RKF8</accession>
<keyword evidence="2" id="KW-1185">Reference proteome</keyword>
<name>A0ACC1RKF8_9APHY</name>
<comment type="caution">
    <text evidence="1">The sequence shown here is derived from an EMBL/GenBank/DDBJ whole genome shotgun (WGS) entry which is preliminary data.</text>
</comment>
<gene>
    <name evidence="1" type="ORF">NM688_g9241</name>
</gene>
<organism evidence="1 2">
    <name type="scientific">Phlebia brevispora</name>
    <dbReference type="NCBI Taxonomy" id="194682"/>
    <lineage>
        <taxon>Eukaryota</taxon>
        <taxon>Fungi</taxon>
        <taxon>Dikarya</taxon>
        <taxon>Basidiomycota</taxon>
        <taxon>Agaricomycotina</taxon>
        <taxon>Agaricomycetes</taxon>
        <taxon>Polyporales</taxon>
        <taxon>Meruliaceae</taxon>
        <taxon>Phlebia</taxon>
    </lineage>
</organism>